<evidence type="ECO:0000313" key="2">
    <source>
        <dbReference type="EMBL" id="CAD6948944.1"/>
    </source>
</evidence>
<keyword evidence="5" id="KW-1185">Reference proteome</keyword>
<dbReference type="Proteomes" id="UP000077671">
    <property type="component" value="Unassembled WGS sequence"/>
</dbReference>
<feature type="chain" id="PRO_5044550112" evidence="1">
    <location>
        <begin position="19"/>
        <end position="170"/>
    </location>
</feature>
<evidence type="ECO:0000256" key="1">
    <source>
        <dbReference type="SAM" id="SignalP"/>
    </source>
</evidence>
<organism evidence="3 4">
    <name type="scientific">Tilletia caries</name>
    <name type="common">wheat bunt fungus</name>
    <dbReference type="NCBI Taxonomy" id="13290"/>
    <lineage>
        <taxon>Eukaryota</taxon>
        <taxon>Fungi</taxon>
        <taxon>Dikarya</taxon>
        <taxon>Basidiomycota</taxon>
        <taxon>Ustilaginomycotina</taxon>
        <taxon>Exobasidiomycetes</taxon>
        <taxon>Tilletiales</taxon>
        <taxon>Tilletiaceae</taxon>
        <taxon>Tilletia</taxon>
    </lineage>
</organism>
<reference evidence="2" key="3">
    <citation type="submission" date="2020-10" db="EMBL/GenBank/DDBJ databases">
        <authorList>
            <person name="Sedaghatjoo S."/>
        </authorList>
    </citation>
    <scope>NUCLEOTIDE SEQUENCE</scope>
    <source>
        <strain evidence="2">AZH3</strain>
    </source>
</reference>
<dbReference type="Pfam" id="PF12296">
    <property type="entry name" value="HsbA"/>
    <property type="match status" value="1"/>
</dbReference>
<reference evidence="3" key="1">
    <citation type="submission" date="2016-04" db="EMBL/GenBank/DDBJ databases">
        <authorList>
            <person name="Nguyen H.D."/>
            <person name="Kesanakurti P."/>
            <person name="Cullis J."/>
            <person name="Levesque C.A."/>
            <person name="Hambleton S."/>
        </authorList>
    </citation>
    <scope>NUCLEOTIDE SEQUENCE</scope>
    <source>
        <strain evidence="3">DAOMC 238032</strain>
    </source>
</reference>
<dbReference type="GO" id="GO:0005576">
    <property type="term" value="C:extracellular region"/>
    <property type="evidence" value="ECO:0007669"/>
    <property type="project" value="TreeGrafter"/>
</dbReference>
<reference evidence="3" key="2">
    <citation type="journal article" date="2019" name="IMA Fungus">
        <title>Genome sequencing and comparison of five Tilletia species to identify candidate genes for the detection of regulated species infecting wheat.</title>
        <authorList>
            <person name="Nguyen H.D.T."/>
            <person name="Sultana T."/>
            <person name="Kesanakurti P."/>
            <person name="Hambleton S."/>
        </authorList>
    </citation>
    <scope>NUCLEOTIDE SEQUENCE</scope>
    <source>
        <strain evidence="3">DAOMC 238032</strain>
    </source>
</reference>
<evidence type="ECO:0000313" key="4">
    <source>
        <dbReference type="Proteomes" id="UP000077671"/>
    </source>
</evidence>
<sequence>MKFSIALFATALIAGVTADYASVKVDVKNIQVDVATLHQALKAFDGVSSKAAIAIDNAAKALNADLQTANKDAKALSSLSTAQAQSLLTILNSTYANVSLTSKQLIALEPKFKAAGVSAAAKVDIGTIANSTKAFGATLVSKVPAASKAAASSLAAKFNKAFSAAVVVYV</sequence>
<proteinExistence type="predicted"/>
<feature type="signal peptide" evidence="1">
    <location>
        <begin position="1"/>
        <end position="18"/>
    </location>
</feature>
<dbReference type="EMBL" id="LWDD02002478">
    <property type="protein sequence ID" value="KAE8240777.1"/>
    <property type="molecule type" value="Genomic_DNA"/>
</dbReference>
<accession>A0A177T440</accession>
<name>A0A177T440_9BASI</name>
<gene>
    <name evidence="3" type="ORF">A4X03_0g8370</name>
    <name evidence="2" type="ORF">JKIAZH3_G5295</name>
</gene>
<evidence type="ECO:0000313" key="3">
    <source>
        <dbReference type="EMBL" id="KAE8240777.1"/>
    </source>
</evidence>
<evidence type="ECO:0000313" key="5">
    <source>
        <dbReference type="Proteomes" id="UP000836402"/>
    </source>
</evidence>
<dbReference type="PANTHER" id="PTHR38123">
    <property type="entry name" value="CELL WALL SERINE-THREONINE-RICH GALACTOMANNOPROTEIN MP1 (AFU_ORTHOLOGUE AFUA_4G03240)"/>
    <property type="match status" value="1"/>
</dbReference>
<protein>
    <submittedName>
        <fullName evidence="3">Uncharacterized protein</fullName>
    </submittedName>
</protein>
<dbReference type="Gene3D" id="1.20.1280.140">
    <property type="match status" value="1"/>
</dbReference>
<comment type="caution">
    <text evidence="3">The sequence shown here is derived from an EMBL/GenBank/DDBJ whole genome shotgun (WGS) entry which is preliminary data.</text>
</comment>
<keyword evidence="1" id="KW-0732">Signal</keyword>
<dbReference type="Proteomes" id="UP000836402">
    <property type="component" value="Unassembled WGS sequence"/>
</dbReference>
<dbReference type="PANTHER" id="PTHR38123:SF1">
    <property type="entry name" value="HYDROPHOBIC SURFACE BINDING PROTEIN"/>
    <property type="match status" value="1"/>
</dbReference>
<dbReference type="AlphaFoldDB" id="A0A177T440"/>
<dbReference type="InterPro" id="IPR021054">
    <property type="entry name" value="Cell_wall_mannoprotein_1"/>
</dbReference>
<dbReference type="EMBL" id="CAJHJG010005285">
    <property type="protein sequence ID" value="CAD6948944.1"/>
    <property type="molecule type" value="Genomic_DNA"/>
</dbReference>